<comment type="subcellular location">
    <subcellularLocation>
        <location evidence="1">Endomembrane system</location>
        <topology evidence="1">Multi-pass membrane protein</topology>
    </subcellularLocation>
</comment>
<keyword evidence="7" id="KW-1185">Reference proteome</keyword>
<sequence>MESETFGRFYSPVKFIEKVKNTSKAAGLELIRQAVTLFVILQGDNVPTWAKAIIIGSLGYFICPIDLIPDFLPMGLTDDLVELTAAMQQVVVFCNPSVKRQVDGILSHWFE</sequence>
<accession>A0A1M7YBR7</accession>
<feature type="domain" description="DUF1232" evidence="5">
    <location>
        <begin position="50"/>
        <end position="81"/>
    </location>
</feature>
<dbReference type="Proteomes" id="UP000184603">
    <property type="component" value="Unassembled WGS sequence"/>
</dbReference>
<protein>
    <recommendedName>
        <fullName evidence="5">DUF1232 domain-containing protein</fullName>
    </recommendedName>
</protein>
<evidence type="ECO:0000256" key="1">
    <source>
        <dbReference type="ARBA" id="ARBA00004127"/>
    </source>
</evidence>
<gene>
    <name evidence="6" type="ORF">SAMN02745220_03240</name>
</gene>
<proteinExistence type="predicted"/>
<evidence type="ECO:0000256" key="4">
    <source>
        <dbReference type="ARBA" id="ARBA00023136"/>
    </source>
</evidence>
<reference evidence="6 7" key="1">
    <citation type="submission" date="2016-12" db="EMBL/GenBank/DDBJ databases">
        <authorList>
            <person name="Song W.-J."/>
            <person name="Kurnit D.M."/>
        </authorList>
    </citation>
    <scope>NUCLEOTIDE SEQUENCE [LARGE SCALE GENOMIC DNA]</scope>
    <source>
        <strain evidence="6 7">DSM 18488</strain>
    </source>
</reference>
<organism evidence="6 7">
    <name type="scientific">Desulfopila aestuarii DSM 18488</name>
    <dbReference type="NCBI Taxonomy" id="1121416"/>
    <lineage>
        <taxon>Bacteria</taxon>
        <taxon>Pseudomonadati</taxon>
        <taxon>Thermodesulfobacteriota</taxon>
        <taxon>Desulfobulbia</taxon>
        <taxon>Desulfobulbales</taxon>
        <taxon>Desulfocapsaceae</taxon>
        <taxon>Desulfopila</taxon>
    </lineage>
</organism>
<dbReference type="AlphaFoldDB" id="A0A1M7YBR7"/>
<dbReference type="RefSeq" id="WP_073614714.1">
    <property type="nucleotide sequence ID" value="NZ_FRFE01000017.1"/>
</dbReference>
<keyword evidence="2" id="KW-0812">Transmembrane</keyword>
<name>A0A1M7YBR7_9BACT</name>
<dbReference type="OrthoDB" id="9804184at2"/>
<evidence type="ECO:0000313" key="7">
    <source>
        <dbReference type="Proteomes" id="UP000184603"/>
    </source>
</evidence>
<dbReference type="InterPro" id="IPR010652">
    <property type="entry name" value="DUF1232"/>
</dbReference>
<keyword evidence="4" id="KW-0472">Membrane</keyword>
<evidence type="ECO:0000313" key="6">
    <source>
        <dbReference type="EMBL" id="SHO50082.1"/>
    </source>
</evidence>
<dbReference type="EMBL" id="FRFE01000017">
    <property type="protein sequence ID" value="SHO50082.1"/>
    <property type="molecule type" value="Genomic_DNA"/>
</dbReference>
<keyword evidence="3" id="KW-1133">Transmembrane helix</keyword>
<evidence type="ECO:0000256" key="2">
    <source>
        <dbReference type="ARBA" id="ARBA00022692"/>
    </source>
</evidence>
<dbReference type="GO" id="GO:0012505">
    <property type="term" value="C:endomembrane system"/>
    <property type="evidence" value="ECO:0007669"/>
    <property type="project" value="UniProtKB-SubCell"/>
</dbReference>
<evidence type="ECO:0000259" key="5">
    <source>
        <dbReference type="Pfam" id="PF06803"/>
    </source>
</evidence>
<evidence type="ECO:0000256" key="3">
    <source>
        <dbReference type="ARBA" id="ARBA00022989"/>
    </source>
</evidence>
<dbReference type="Pfam" id="PF06803">
    <property type="entry name" value="DUF1232"/>
    <property type="match status" value="1"/>
</dbReference>